<evidence type="ECO:0000313" key="1">
    <source>
        <dbReference type="EMBL" id="MBB6694400.1"/>
    </source>
</evidence>
<dbReference type="EMBL" id="JACJVR010000090">
    <property type="protein sequence ID" value="MBB6694400.1"/>
    <property type="molecule type" value="Genomic_DNA"/>
</dbReference>
<organism evidence="1 2">
    <name type="scientific">Cohnella xylanilytica</name>
    <dbReference type="NCBI Taxonomy" id="557555"/>
    <lineage>
        <taxon>Bacteria</taxon>
        <taxon>Bacillati</taxon>
        <taxon>Bacillota</taxon>
        <taxon>Bacilli</taxon>
        <taxon>Bacillales</taxon>
        <taxon>Paenibacillaceae</taxon>
        <taxon>Cohnella</taxon>
    </lineage>
</organism>
<dbReference type="Proteomes" id="UP000553776">
    <property type="component" value="Unassembled WGS sequence"/>
</dbReference>
<gene>
    <name evidence="1" type="ORF">H7B90_23670</name>
</gene>
<evidence type="ECO:0008006" key="3">
    <source>
        <dbReference type="Google" id="ProtNLM"/>
    </source>
</evidence>
<reference evidence="1 2" key="1">
    <citation type="submission" date="2020-08" db="EMBL/GenBank/DDBJ databases">
        <title>Cohnella phylogeny.</title>
        <authorList>
            <person name="Dunlap C."/>
        </authorList>
    </citation>
    <scope>NUCLEOTIDE SEQUENCE [LARGE SCALE GENOMIC DNA]</scope>
    <source>
        <strain evidence="1 2">DSM 25239</strain>
    </source>
</reference>
<dbReference type="AlphaFoldDB" id="A0A841U8X4"/>
<protein>
    <recommendedName>
        <fullName evidence="3">Phage ABA sandwich domain-containing protein</fullName>
    </recommendedName>
</protein>
<comment type="caution">
    <text evidence="1">The sequence shown here is derived from an EMBL/GenBank/DDBJ whole genome shotgun (WGS) entry which is preliminary data.</text>
</comment>
<evidence type="ECO:0000313" key="2">
    <source>
        <dbReference type="Proteomes" id="UP000553776"/>
    </source>
</evidence>
<name>A0A841U8X4_9BACL</name>
<sequence length="169" mass="18947">MSIPRRKSSRGLIGDRDEAIEYGDYDRILDEEGDRMSIVQPGPELDRRMAFEVMGFGATSTSFDPNTGILTIRSLREGESSVSFPSGIKKIEFVLGGQEVPSYSTTWNGMQLVVEEMQRRGMSFTLKSWPEESRYYANFDKINGQFADTAPHAVCMAALSALEEQADER</sequence>
<proteinExistence type="predicted"/>
<dbReference type="RefSeq" id="WP_185138369.1">
    <property type="nucleotide sequence ID" value="NZ_JACJVR010000090.1"/>
</dbReference>
<accession>A0A841U8X4</accession>
<dbReference type="InterPro" id="IPR028985">
    <property type="entry name" value="Bacillus_phage_prot-like"/>
</dbReference>
<dbReference type="Gene3D" id="3.30.2120.10">
    <property type="entry name" value="Bacillus phage protein-like"/>
    <property type="match status" value="1"/>
</dbReference>
<keyword evidence="2" id="KW-1185">Reference proteome</keyword>